<dbReference type="Pfam" id="PF01738">
    <property type="entry name" value="DLH"/>
    <property type="match status" value="1"/>
</dbReference>
<evidence type="ECO:0000259" key="1">
    <source>
        <dbReference type="Pfam" id="PF01738"/>
    </source>
</evidence>
<dbReference type="AlphaFoldDB" id="A0A8J2V567"/>
<dbReference type="PANTHER" id="PTHR22946:SF0">
    <property type="entry name" value="DIENELACTONE HYDROLASE DOMAIN-CONTAINING PROTEIN"/>
    <property type="match status" value="1"/>
</dbReference>
<reference evidence="2" key="1">
    <citation type="journal article" date="2014" name="Int. J. Syst. Evol. Microbiol.">
        <title>Complete genome sequence of Corynebacterium casei LMG S-19264T (=DSM 44701T), isolated from a smear-ripened cheese.</title>
        <authorList>
            <consortium name="US DOE Joint Genome Institute (JGI-PGF)"/>
            <person name="Walter F."/>
            <person name="Albersmeier A."/>
            <person name="Kalinowski J."/>
            <person name="Ruckert C."/>
        </authorList>
    </citation>
    <scope>NUCLEOTIDE SEQUENCE</scope>
    <source>
        <strain evidence="2">CGMCC 1.12921</strain>
    </source>
</reference>
<dbReference type="SUPFAM" id="SSF53474">
    <property type="entry name" value="alpha/beta-Hydrolases"/>
    <property type="match status" value="1"/>
</dbReference>
<dbReference type="InterPro" id="IPR050261">
    <property type="entry name" value="FrsA_esterase"/>
</dbReference>
<comment type="caution">
    <text evidence="2">The sequence shown here is derived from an EMBL/GenBank/DDBJ whole genome shotgun (WGS) entry which is preliminary data.</text>
</comment>
<dbReference type="InterPro" id="IPR002925">
    <property type="entry name" value="Dienelactn_hydro"/>
</dbReference>
<evidence type="ECO:0000313" key="3">
    <source>
        <dbReference type="Proteomes" id="UP000613582"/>
    </source>
</evidence>
<dbReference type="GO" id="GO:0016787">
    <property type="term" value="F:hydrolase activity"/>
    <property type="evidence" value="ECO:0007669"/>
    <property type="project" value="InterPro"/>
</dbReference>
<proteinExistence type="predicted"/>
<accession>A0A8J2V567</accession>
<protein>
    <submittedName>
        <fullName evidence="2">Carboxymethylenebutenolidase</fullName>
    </submittedName>
</protein>
<sequence>MALKTDLVEYTHNGDTLEAFVAWDDTQTGERPAVLVCHAWGGRDEHSEETAKKMAAMGYVGVALDVYGKGVRGGSTEENQKLMTPFIEDRDMLADRLKAGMEAAAALGTVNPAKIAVCGYCFGGLCALDMARANTGVIGAAAFHAILGKPEKPGSGDISAKVLAMQGFDDPMATPEDETAFGKEMTGRKADWQLHVYGGVMHAFTNKQANDPEFGTVYDATADRRSWTTFTDFLEEVFN</sequence>
<dbReference type="Gene3D" id="3.40.50.1820">
    <property type="entry name" value="alpha/beta hydrolase"/>
    <property type="match status" value="1"/>
</dbReference>
<dbReference type="RefSeq" id="WP_188159828.1">
    <property type="nucleotide sequence ID" value="NZ_BMGH01000001.1"/>
</dbReference>
<dbReference type="InterPro" id="IPR029058">
    <property type="entry name" value="AB_hydrolase_fold"/>
</dbReference>
<gene>
    <name evidence="2" type="ORF">GCM10011342_06280</name>
</gene>
<organism evidence="2 3">
    <name type="scientific">Aquisalinus flavus</name>
    <dbReference type="NCBI Taxonomy" id="1526572"/>
    <lineage>
        <taxon>Bacteria</taxon>
        <taxon>Pseudomonadati</taxon>
        <taxon>Pseudomonadota</taxon>
        <taxon>Alphaproteobacteria</taxon>
        <taxon>Parvularculales</taxon>
        <taxon>Parvularculaceae</taxon>
        <taxon>Aquisalinus</taxon>
    </lineage>
</organism>
<name>A0A8J2V567_9PROT</name>
<dbReference type="Proteomes" id="UP000613582">
    <property type="component" value="Unassembled WGS sequence"/>
</dbReference>
<feature type="domain" description="Dienelactone hydrolase" evidence="1">
    <location>
        <begin position="18"/>
        <end position="237"/>
    </location>
</feature>
<dbReference type="PANTHER" id="PTHR22946">
    <property type="entry name" value="DIENELACTONE HYDROLASE DOMAIN-CONTAINING PROTEIN-RELATED"/>
    <property type="match status" value="1"/>
</dbReference>
<reference evidence="2" key="2">
    <citation type="submission" date="2020-09" db="EMBL/GenBank/DDBJ databases">
        <authorList>
            <person name="Sun Q."/>
            <person name="Zhou Y."/>
        </authorList>
    </citation>
    <scope>NUCLEOTIDE SEQUENCE</scope>
    <source>
        <strain evidence="2">CGMCC 1.12921</strain>
    </source>
</reference>
<keyword evidence="3" id="KW-1185">Reference proteome</keyword>
<dbReference type="EMBL" id="BMGH01000001">
    <property type="protein sequence ID" value="GGD00001.1"/>
    <property type="molecule type" value="Genomic_DNA"/>
</dbReference>
<evidence type="ECO:0000313" key="2">
    <source>
        <dbReference type="EMBL" id="GGD00001.1"/>
    </source>
</evidence>